<evidence type="ECO:0000256" key="10">
    <source>
        <dbReference type="HAMAP-Rule" id="MF_01043"/>
    </source>
</evidence>
<evidence type="ECO:0000256" key="8">
    <source>
        <dbReference type="ARBA" id="ARBA00023209"/>
    </source>
</evidence>
<evidence type="ECO:0000256" key="6">
    <source>
        <dbReference type="ARBA" id="ARBA00023098"/>
    </source>
</evidence>
<keyword evidence="7 10" id="KW-0472">Membrane</keyword>
<keyword evidence="3 10" id="KW-0808">Transferase</keyword>
<dbReference type="PANTHER" id="PTHR30309">
    <property type="entry name" value="INNER MEMBRANE PROTEIN YGIH"/>
    <property type="match status" value="1"/>
</dbReference>
<dbReference type="EC" id="2.3.1.275" evidence="10"/>
<keyword evidence="12" id="KW-1185">Reference proteome</keyword>
<dbReference type="GO" id="GO:0005886">
    <property type="term" value="C:plasma membrane"/>
    <property type="evidence" value="ECO:0007669"/>
    <property type="project" value="UniProtKB-SubCell"/>
</dbReference>
<evidence type="ECO:0000313" key="11">
    <source>
        <dbReference type="EMBL" id="GFH41989.1"/>
    </source>
</evidence>
<dbReference type="NCBIfam" id="TIGR00023">
    <property type="entry name" value="glycerol-3-phosphate 1-O-acyltransferase PlsY"/>
    <property type="match status" value="1"/>
</dbReference>
<dbReference type="HAMAP" id="MF_01043">
    <property type="entry name" value="PlsY"/>
    <property type="match status" value="1"/>
</dbReference>
<sequence length="213" mass="23796">MTTILFLIIAYLLGSIPSGLWIGKYFFHKNLRDFGSGNTGSTNTFRVLGKKAGIAVFAIDMLKGTIATALPIMFGLHTFSPALFGLCAIFGHTFSIFDHFHGGKGVATSLGMILGYNPKFMIFVVIIFLVMVYLTSMVSMSSIVSGIIAFLATLIFPALHFIFTNYDWLFTFVILFITCFIICKHRDNIARIRNKTENIFNFGLNITHQKHNI</sequence>
<comment type="subcellular location">
    <subcellularLocation>
        <location evidence="10">Cell membrane</location>
        <topology evidence="10">Multi-pass membrane protein</topology>
    </subcellularLocation>
</comment>
<reference evidence="11 12" key="1">
    <citation type="submission" date="2020-02" db="EMBL/GenBank/DDBJ databases">
        <title>Draft genome sequence of Lactococcus sp. Hs30E4-3.</title>
        <authorList>
            <person name="Noda S."/>
            <person name="Yuki M."/>
            <person name="Ohkuma M."/>
        </authorList>
    </citation>
    <scope>NUCLEOTIDE SEQUENCE [LARGE SCALE GENOMIC DNA]</scope>
    <source>
        <strain evidence="11 12">Hs30E4-3</strain>
    </source>
</reference>
<comment type="pathway">
    <text evidence="10">Lipid metabolism; phospholipid metabolism.</text>
</comment>
<evidence type="ECO:0000256" key="7">
    <source>
        <dbReference type="ARBA" id="ARBA00023136"/>
    </source>
</evidence>
<evidence type="ECO:0000256" key="4">
    <source>
        <dbReference type="ARBA" id="ARBA00022692"/>
    </source>
</evidence>
<keyword evidence="5 10" id="KW-1133">Transmembrane helix</keyword>
<dbReference type="RefSeq" id="WP_172207765.1">
    <property type="nucleotide sequence ID" value="NZ_BLLI01000009.1"/>
</dbReference>
<dbReference type="Pfam" id="PF02660">
    <property type="entry name" value="G3P_acyltransf"/>
    <property type="match status" value="1"/>
</dbReference>
<dbReference type="AlphaFoldDB" id="A0A6A0B986"/>
<evidence type="ECO:0000256" key="2">
    <source>
        <dbReference type="ARBA" id="ARBA00022516"/>
    </source>
</evidence>
<keyword evidence="6 10" id="KW-0443">Lipid metabolism</keyword>
<feature type="transmembrane region" description="Helical" evidence="10">
    <location>
        <begin position="6"/>
        <end position="27"/>
    </location>
</feature>
<keyword evidence="4 10" id="KW-0812">Transmembrane</keyword>
<proteinExistence type="inferred from homology"/>
<evidence type="ECO:0000256" key="1">
    <source>
        <dbReference type="ARBA" id="ARBA00022475"/>
    </source>
</evidence>
<dbReference type="GO" id="GO:0008654">
    <property type="term" value="P:phospholipid biosynthetic process"/>
    <property type="evidence" value="ECO:0007669"/>
    <property type="project" value="UniProtKB-UniRule"/>
</dbReference>
<evidence type="ECO:0000256" key="5">
    <source>
        <dbReference type="ARBA" id="ARBA00022989"/>
    </source>
</evidence>
<protein>
    <recommendedName>
        <fullName evidence="10">Glycerol-3-phosphate acyltransferase</fullName>
    </recommendedName>
    <alternativeName>
        <fullName evidence="10">Acyl-PO4 G3P acyltransferase</fullName>
    </alternativeName>
    <alternativeName>
        <fullName evidence="10">Acyl-phosphate--glycerol-3-phosphate acyltransferase</fullName>
    </alternativeName>
    <alternativeName>
        <fullName evidence="10">G3P acyltransferase</fullName>
        <shortName evidence="10">GPAT</shortName>
        <ecNumber evidence="10">2.3.1.275</ecNumber>
    </alternativeName>
    <alternativeName>
        <fullName evidence="10">Lysophosphatidic acid synthase</fullName>
        <shortName evidence="10">LPA synthase</shortName>
    </alternativeName>
</protein>
<evidence type="ECO:0000256" key="3">
    <source>
        <dbReference type="ARBA" id="ARBA00022679"/>
    </source>
</evidence>
<dbReference type="PANTHER" id="PTHR30309:SF0">
    <property type="entry name" value="GLYCEROL-3-PHOSPHATE ACYLTRANSFERASE-RELATED"/>
    <property type="match status" value="1"/>
</dbReference>
<keyword evidence="9 10" id="KW-1208">Phospholipid metabolism</keyword>
<dbReference type="UniPathway" id="UPA00085"/>
<comment type="function">
    <text evidence="10">Catalyzes the transfer of an acyl group from acyl-phosphate (acyl-PO(4)) to glycerol-3-phosphate (G3P) to form lysophosphatidic acid (LPA). This enzyme utilizes acyl-phosphate as fatty acyl donor, but not acyl-CoA or acyl-ACP.</text>
</comment>
<gene>
    <name evidence="10 11" type="primary">plsY</name>
    <name evidence="11" type="ORF">Hs30E_05400</name>
</gene>
<dbReference type="GO" id="GO:0043772">
    <property type="term" value="F:acyl-phosphate glycerol-3-phosphate acyltransferase activity"/>
    <property type="evidence" value="ECO:0007669"/>
    <property type="project" value="UniProtKB-UniRule"/>
</dbReference>
<feature type="transmembrane region" description="Helical" evidence="10">
    <location>
        <begin position="143"/>
        <end position="162"/>
    </location>
</feature>
<keyword evidence="1 10" id="KW-1003">Cell membrane</keyword>
<dbReference type="EMBL" id="BLLI01000009">
    <property type="protein sequence ID" value="GFH41989.1"/>
    <property type="molecule type" value="Genomic_DNA"/>
</dbReference>
<feature type="transmembrane region" description="Helical" evidence="10">
    <location>
        <begin position="168"/>
        <end position="185"/>
    </location>
</feature>
<evidence type="ECO:0000256" key="9">
    <source>
        <dbReference type="ARBA" id="ARBA00023264"/>
    </source>
</evidence>
<feature type="transmembrane region" description="Helical" evidence="10">
    <location>
        <begin position="120"/>
        <end position="136"/>
    </location>
</feature>
<accession>A0A6A0B986</accession>
<keyword evidence="8 10" id="KW-0594">Phospholipid biosynthesis</keyword>
<comment type="similarity">
    <text evidence="10">Belongs to the PlsY family.</text>
</comment>
<name>A0A6A0B986_9LACT</name>
<evidence type="ECO:0000313" key="12">
    <source>
        <dbReference type="Proteomes" id="UP000480303"/>
    </source>
</evidence>
<organism evidence="11 12">
    <name type="scientific">Pseudolactococcus hodotermopsidis</name>
    <dbReference type="NCBI Taxonomy" id="2709157"/>
    <lineage>
        <taxon>Bacteria</taxon>
        <taxon>Bacillati</taxon>
        <taxon>Bacillota</taxon>
        <taxon>Bacilli</taxon>
        <taxon>Lactobacillales</taxon>
        <taxon>Streptococcaceae</taxon>
        <taxon>Pseudolactococcus</taxon>
    </lineage>
</organism>
<keyword evidence="2 10" id="KW-0444">Lipid biosynthesis</keyword>
<dbReference type="InterPro" id="IPR003811">
    <property type="entry name" value="G3P_acylTferase_PlsY"/>
</dbReference>
<dbReference type="Proteomes" id="UP000480303">
    <property type="component" value="Unassembled WGS sequence"/>
</dbReference>
<keyword evidence="11" id="KW-0012">Acyltransferase</keyword>
<comment type="caution">
    <text evidence="11">The sequence shown here is derived from an EMBL/GenBank/DDBJ whole genome shotgun (WGS) entry which is preliminary data.</text>
</comment>
<dbReference type="SMART" id="SM01207">
    <property type="entry name" value="G3P_acyltransf"/>
    <property type="match status" value="1"/>
</dbReference>
<comment type="catalytic activity">
    <reaction evidence="10">
        <text>an acyl phosphate + sn-glycerol 3-phosphate = a 1-acyl-sn-glycero-3-phosphate + phosphate</text>
        <dbReference type="Rhea" id="RHEA:34075"/>
        <dbReference type="ChEBI" id="CHEBI:43474"/>
        <dbReference type="ChEBI" id="CHEBI:57597"/>
        <dbReference type="ChEBI" id="CHEBI:57970"/>
        <dbReference type="ChEBI" id="CHEBI:59918"/>
        <dbReference type="EC" id="2.3.1.275"/>
    </reaction>
</comment>
<comment type="subunit">
    <text evidence="10">Probably interacts with PlsX.</text>
</comment>